<dbReference type="OrthoDB" id="993347at2759"/>
<accession>A0A1R3JEI0</accession>
<evidence type="ECO:0000313" key="1">
    <source>
        <dbReference type="EMBL" id="OMO93234.1"/>
    </source>
</evidence>
<reference evidence="2" key="1">
    <citation type="submission" date="2013-09" db="EMBL/GenBank/DDBJ databases">
        <title>Corchorus olitorius genome sequencing.</title>
        <authorList>
            <person name="Alam M."/>
            <person name="Haque M.S."/>
            <person name="Islam M.S."/>
            <person name="Emdad E.M."/>
            <person name="Islam M.M."/>
            <person name="Ahmed B."/>
            <person name="Halim A."/>
            <person name="Hossen Q.M.M."/>
            <person name="Hossain M.Z."/>
            <person name="Ahmed R."/>
            <person name="Khan M.M."/>
            <person name="Islam R."/>
            <person name="Rashid M.M."/>
            <person name="Khan S.A."/>
            <person name="Rahman M.S."/>
            <person name="Alam M."/>
            <person name="Yahiya A.S."/>
            <person name="Khan M.S."/>
            <person name="Azam M.S."/>
            <person name="Haque T."/>
            <person name="Lashkar M.Z.H."/>
            <person name="Akhand A.I."/>
            <person name="Morshed G."/>
            <person name="Roy S."/>
            <person name="Uddin K.S."/>
            <person name="Rabeya T."/>
            <person name="Hossain A.S."/>
            <person name="Chowdhury A."/>
            <person name="Snigdha A.R."/>
            <person name="Mortoza M.S."/>
            <person name="Matin S.A."/>
            <person name="Hoque S.M.E."/>
            <person name="Islam M.K."/>
            <person name="Roy D.K."/>
            <person name="Haider R."/>
            <person name="Moosa M.M."/>
            <person name="Elias S.M."/>
            <person name="Hasan A.M."/>
            <person name="Jahan S."/>
            <person name="Shafiuddin M."/>
            <person name="Mahmood N."/>
            <person name="Shommy N.S."/>
        </authorList>
    </citation>
    <scope>NUCLEOTIDE SEQUENCE [LARGE SCALE GENOMIC DNA]</scope>
    <source>
        <strain evidence="2">cv. O-4</strain>
    </source>
</reference>
<evidence type="ECO:0000313" key="2">
    <source>
        <dbReference type="Proteomes" id="UP000187203"/>
    </source>
</evidence>
<dbReference type="Proteomes" id="UP000187203">
    <property type="component" value="Unassembled WGS sequence"/>
</dbReference>
<dbReference type="AlphaFoldDB" id="A0A1R3JEI0"/>
<comment type="caution">
    <text evidence="1">The sequence shown here is derived from an EMBL/GenBank/DDBJ whole genome shotgun (WGS) entry which is preliminary data.</text>
</comment>
<gene>
    <name evidence="1" type="ORF">COLO4_17035</name>
</gene>
<proteinExistence type="predicted"/>
<dbReference type="PANTHER" id="PTHR31818">
    <property type="entry name" value="O-FUCOSYLTRANSFERASE 16"/>
    <property type="match status" value="1"/>
</dbReference>
<dbReference type="STRING" id="93759.A0A1R3JEI0"/>
<organism evidence="1 2">
    <name type="scientific">Corchorus olitorius</name>
    <dbReference type="NCBI Taxonomy" id="93759"/>
    <lineage>
        <taxon>Eukaryota</taxon>
        <taxon>Viridiplantae</taxon>
        <taxon>Streptophyta</taxon>
        <taxon>Embryophyta</taxon>
        <taxon>Tracheophyta</taxon>
        <taxon>Spermatophyta</taxon>
        <taxon>Magnoliopsida</taxon>
        <taxon>eudicotyledons</taxon>
        <taxon>Gunneridae</taxon>
        <taxon>Pentapetalae</taxon>
        <taxon>rosids</taxon>
        <taxon>malvids</taxon>
        <taxon>Malvales</taxon>
        <taxon>Malvaceae</taxon>
        <taxon>Grewioideae</taxon>
        <taxon>Apeibeae</taxon>
        <taxon>Corchorus</taxon>
    </lineage>
</organism>
<name>A0A1R3JEI0_9ROSI</name>
<dbReference type="PANTHER" id="PTHR31818:SF3">
    <property type="entry name" value="O-FUCOSYLTRANSFERASE 29"/>
    <property type="match status" value="1"/>
</dbReference>
<keyword evidence="2" id="KW-1185">Reference proteome</keyword>
<protein>
    <submittedName>
        <fullName evidence="1">Uncharacterized protein</fullName>
    </submittedName>
</protein>
<sequence length="174" mass="19523">MNSRKRYPPGIGVGRGGGVNANPSFHPRPPQQHYLQRNLMLAKEELKPFLPYSSRLAAIDYIACDESDVLVTNNNGNMAKILAGRSVRFVFGLMLNDRVLGLKGTWGTREPNVKAVQRGFMGEPDEMRPGRGEFHDILVYAKSHSVRSQKRVEILSQNKSLNGGREARKKNQHL</sequence>
<dbReference type="EMBL" id="AWUE01016279">
    <property type="protein sequence ID" value="OMO93234.1"/>
    <property type="molecule type" value="Genomic_DNA"/>
</dbReference>